<gene>
    <name evidence="2" type="ORF">SDC9_129635</name>
</gene>
<organism evidence="2">
    <name type="scientific">bioreactor metagenome</name>
    <dbReference type="NCBI Taxonomy" id="1076179"/>
    <lineage>
        <taxon>unclassified sequences</taxon>
        <taxon>metagenomes</taxon>
        <taxon>ecological metagenomes</taxon>
    </lineage>
</organism>
<proteinExistence type="predicted"/>
<feature type="compositionally biased region" description="Basic and acidic residues" evidence="1">
    <location>
        <begin position="24"/>
        <end position="36"/>
    </location>
</feature>
<protein>
    <submittedName>
        <fullName evidence="2">Uncharacterized protein</fullName>
    </submittedName>
</protein>
<sequence length="58" mass="5894">MGHAQDMGGVKEAAQQGQRVPPAHGERPVQGHKADAADAQEGGGQVVSVRPAAEQQPA</sequence>
<comment type="caution">
    <text evidence="2">The sequence shown here is derived from an EMBL/GenBank/DDBJ whole genome shotgun (WGS) entry which is preliminary data.</text>
</comment>
<name>A0A645D035_9ZZZZ</name>
<feature type="region of interest" description="Disordered" evidence="1">
    <location>
        <begin position="1"/>
        <end position="58"/>
    </location>
</feature>
<accession>A0A645D035</accession>
<evidence type="ECO:0000313" key="2">
    <source>
        <dbReference type="EMBL" id="MPM82574.1"/>
    </source>
</evidence>
<evidence type="ECO:0000256" key="1">
    <source>
        <dbReference type="SAM" id="MobiDB-lite"/>
    </source>
</evidence>
<dbReference type="EMBL" id="VSSQ01031618">
    <property type="protein sequence ID" value="MPM82574.1"/>
    <property type="molecule type" value="Genomic_DNA"/>
</dbReference>
<reference evidence="2" key="1">
    <citation type="submission" date="2019-08" db="EMBL/GenBank/DDBJ databases">
        <authorList>
            <person name="Kucharzyk K."/>
            <person name="Murdoch R.W."/>
            <person name="Higgins S."/>
            <person name="Loffler F."/>
        </authorList>
    </citation>
    <scope>NUCLEOTIDE SEQUENCE</scope>
</reference>
<dbReference type="AlphaFoldDB" id="A0A645D035"/>